<dbReference type="GO" id="GO:0003677">
    <property type="term" value="F:DNA binding"/>
    <property type="evidence" value="ECO:0007669"/>
    <property type="project" value="InterPro"/>
</dbReference>
<dbReference type="AlphaFoldDB" id="J0L1K4"/>
<sequence>MKASELIQAREQLDFTQAELANRLGLPLVEIQQLESGNREISTIHVLAFDMIRLQAARERKNVATLPPDLQSLVNHLGRQLYPS</sequence>
<dbReference type="EMBL" id="JH719393">
    <property type="protein sequence ID" value="EJC84350.1"/>
    <property type="molecule type" value="Genomic_DNA"/>
</dbReference>
<dbReference type="OrthoDB" id="9796370at2"/>
<reference evidence="2" key="1">
    <citation type="submission" date="2012-02" db="EMBL/GenBank/DDBJ databases">
        <title>Improved High-Quality Draft Sequence of Rhizobium leguminosarum bv. trifolii WSM2297.</title>
        <authorList>
            <consortium name="US DOE Joint Genome Institute"/>
            <person name="Lucas S."/>
            <person name="Han J."/>
            <person name="Lapidus A."/>
            <person name="Cheng J.-F."/>
            <person name="Goodwin L."/>
            <person name="Pitluck S."/>
            <person name="Peters L."/>
            <person name="Ovchinnikova G."/>
            <person name="Zhang X."/>
            <person name="Detter J.C."/>
            <person name="Han C."/>
            <person name="Tapia R."/>
            <person name="Land M."/>
            <person name="Hauser L."/>
            <person name="Kyrpides N."/>
            <person name="Ivanova N."/>
            <person name="Pagani I."/>
            <person name="Brau L."/>
            <person name="Yates R."/>
            <person name="O'Hara G."/>
            <person name="Rui T."/>
            <person name="Howieson J."/>
            <person name="Reeve W."/>
            <person name="Woyke T."/>
        </authorList>
    </citation>
    <scope>NUCLEOTIDE SEQUENCE [LARGE SCALE GENOMIC DNA]</scope>
    <source>
        <strain evidence="2">WSM2297</strain>
    </source>
</reference>
<dbReference type="PROSITE" id="PS50943">
    <property type="entry name" value="HTH_CROC1"/>
    <property type="match status" value="1"/>
</dbReference>
<name>J0L1K4_RHILT</name>
<gene>
    <name evidence="2" type="ORF">Rleg4DRAFT_5853</name>
    <name evidence="3" type="ORF">Rleg4DRAFT_6170</name>
</gene>
<feature type="domain" description="HTH cro/C1-type" evidence="1">
    <location>
        <begin position="6"/>
        <end position="42"/>
    </location>
</feature>
<dbReference type="EMBL" id="JH719393">
    <property type="protein sequence ID" value="EJC84059.1"/>
    <property type="molecule type" value="Genomic_DNA"/>
</dbReference>
<dbReference type="Gene3D" id="1.10.260.40">
    <property type="entry name" value="lambda repressor-like DNA-binding domains"/>
    <property type="match status" value="1"/>
</dbReference>
<dbReference type="Proteomes" id="UP000005732">
    <property type="component" value="Unassembled WGS sequence"/>
</dbReference>
<dbReference type="InterPro" id="IPR010982">
    <property type="entry name" value="Lambda_DNA-bd_dom_sf"/>
</dbReference>
<dbReference type="HOGENOM" id="CLU_2525230_0_0_5"/>
<proteinExistence type="predicted"/>
<accession>J0L1K4</accession>
<dbReference type="Pfam" id="PF01381">
    <property type="entry name" value="HTH_3"/>
    <property type="match status" value="1"/>
</dbReference>
<protein>
    <submittedName>
        <fullName evidence="2">Helix-turn-helix protein</fullName>
    </submittedName>
</protein>
<evidence type="ECO:0000313" key="3">
    <source>
        <dbReference type="EMBL" id="EJC84350.1"/>
    </source>
</evidence>
<dbReference type="CDD" id="cd00093">
    <property type="entry name" value="HTH_XRE"/>
    <property type="match status" value="1"/>
</dbReference>
<evidence type="ECO:0000259" key="1">
    <source>
        <dbReference type="PROSITE" id="PS50943"/>
    </source>
</evidence>
<evidence type="ECO:0000313" key="2">
    <source>
        <dbReference type="EMBL" id="EJC84059.1"/>
    </source>
</evidence>
<dbReference type="InterPro" id="IPR001387">
    <property type="entry name" value="Cro/C1-type_HTH"/>
</dbReference>
<dbReference type="RefSeq" id="WP_003576784.1">
    <property type="nucleotide sequence ID" value="NZ_JH719393.1"/>
</dbReference>
<dbReference type="SUPFAM" id="SSF47413">
    <property type="entry name" value="lambda repressor-like DNA-binding domains"/>
    <property type="match status" value="1"/>
</dbReference>
<organism evidence="2">
    <name type="scientific">Rhizobium leguminosarum bv. trifolii WSM2297</name>
    <dbReference type="NCBI Taxonomy" id="754762"/>
    <lineage>
        <taxon>Bacteria</taxon>
        <taxon>Pseudomonadati</taxon>
        <taxon>Pseudomonadota</taxon>
        <taxon>Alphaproteobacteria</taxon>
        <taxon>Hyphomicrobiales</taxon>
        <taxon>Rhizobiaceae</taxon>
        <taxon>Rhizobium/Agrobacterium group</taxon>
        <taxon>Rhizobium</taxon>
    </lineage>
</organism>